<evidence type="ECO:0000256" key="5">
    <source>
        <dbReference type="ARBA" id="ARBA00022741"/>
    </source>
</evidence>
<keyword evidence="5" id="KW-0547">Nucleotide-binding</keyword>
<evidence type="ECO:0000259" key="10">
    <source>
        <dbReference type="PROSITE" id="PS50109"/>
    </source>
</evidence>
<dbReference type="PANTHER" id="PTHR43065">
    <property type="entry name" value="SENSOR HISTIDINE KINASE"/>
    <property type="match status" value="1"/>
</dbReference>
<dbReference type="InterPro" id="IPR003661">
    <property type="entry name" value="HisK_dim/P_dom"/>
</dbReference>
<evidence type="ECO:0000256" key="7">
    <source>
        <dbReference type="ARBA" id="ARBA00022840"/>
    </source>
</evidence>
<dbReference type="EMBL" id="VZPB01000010">
    <property type="protein sequence ID" value="KAB0583890.1"/>
    <property type="molecule type" value="Genomic_DNA"/>
</dbReference>
<dbReference type="InterPro" id="IPR004358">
    <property type="entry name" value="Sig_transdc_His_kin-like_C"/>
</dbReference>
<dbReference type="InterPro" id="IPR036890">
    <property type="entry name" value="HATPase_C_sf"/>
</dbReference>
<dbReference type="CDD" id="cd00082">
    <property type="entry name" value="HisKA"/>
    <property type="match status" value="1"/>
</dbReference>
<feature type="domain" description="Histidine kinase" evidence="10">
    <location>
        <begin position="355"/>
        <end position="573"/>
    </location>
</feature>
<protein>
    <recommendedName>
        <fullName evidence="2">histidine kinase</fullName>
        <ecNumber evidence="2">2.7.13.3</ecNumber>
    </recommendedName>
</protein>
<dbReference type="OrthoDB" id="8559580at2"/>
<dbReference type="Gene3D" id="1.10.287.130">
    <property type="match status" value="1"/>
</dbReference>
<dbReference type="InterPro" id="IPR036097">
    <property type="entry name" value="HisK_dim/P_sf"/>
</dbReference>
<dbReference type="InterPro" id="IPR005467">
    <property type="entry name" value="His_kinase_dom"/>
</dbReference>
<keyword evidence="7" id="KW-0067">ATP-binding</keyword>
<name>A0A643FE75_IDEDE</name>
<keyword evidence="4" id="KW-0808">Transferase</keyword>
<evidence type="ECO:0000256" key="2">
    <source>
        <dbReference type="ARBA" id="ARBA00012438"/>
    </source>
</evidence>
<dbReference type="EC" id="2.7.13.3" evidence="2"/>
<dbReference type="Proteomes" id="UP000430120">
    <property type="component" value="Unassembled WGS sequence"/>
</dbReference>
<accession>A0A643FE75</accession>
<dbReference type="Pfam" id="PF00512">
    <property type="entry name" value="HisKA"/>
    <property type="match status" value="1"/>
</dbReference>
<evidence type="ECO:0000256" key="3">
    <source>
        <dbReference type="ARBA" id="ARBA00022553"/>
    </source>
</evidence>
<dbReference type="SUPFAM" id="SSF47384">
    <property type="entry name" value="Homodimeric domain of signal transducing histidine kinase"/>
    <property type="match status" value="1"/>
</dbReference>
<dbReference type="Gene3D" id="3.40.190.10">
    <property type="entry name" value="Periplasmic binding protein-like II"/>
    <property type="match status" value="1"/>
</dbReference>
<dbReference type="SUPFAM" id="SSF53850">
    <property type="entry name" value="Periplasmic binding protein-like II"/>
    <property type="match status" value="1"/>
</dbReference>
<dbReference type="GO" id="GO:0000155">
    <property type="term" value="F:phosphorelay sensor kinase activity"/>
    <property type="evidence" value="ECO:0007669"/>
    <property type="project" value="InterPro"/>
</dbReference>
<dbReference type="GO" id="GO:0005524">
    <property type="term" value="F:ATP binding"/>
    <property type="evidence" value="ECO:0007669"/>
    <property type="project" value="UniProtKB-KW"/>
</dbReference>
<proteinExistence type="predicted"/>
<evidence type="ECO:0000256" key="6">
    <source>
        <dbReference type="ARBA" id="ARBA00022777"/>
    </source>
</evidence>
<sequence>MPIAAQADTVRIAVLAFQGSERAAQDFEPTLAHLNATLPQHHFELAALDPAGIELAVAEHTVDFVVTNPGDYVELEAGHGVTRLATLEARDHAVPTDTVGSTVITLNRPGHPTRFADLAGRRLAVVSPEAFGGWRVVWREMDQAGVPPERLQALVSTGFPMDTVITALREGRADAGVLRTCLLEQEIAAGRVRPDEFAVVAEQPPSGFPCRLSSRLYPDWPFARLAGTSPDLAKAVTAALLTMPPVDGRAWTAPQDYTGVHALFRELRIGPYAYLGHTTLGGILREHWPWFVFSALAVLWWIFHVVRVETLVRRRTAELTRAIEGREAAERAARQHREERDQFSRLGILGEMASNIAHELNQPLAAITNYAEGITRVIDAGRIDPAFIRNGARGIAGQAERAGVIIRRIRGFVRRREVQREQLDINDVVRETLAMFEGQARLRGVPLTVDLGEGLPPISADLIEIEQVLLNLLQNALDVMDGRPDKARGITVTTRRSVENTDSVEVAVRDHGTGLTPEVQAHLFDPFFTTKPQGLGLGLSICRTIVESHGGHLWATNEPDGGLSMCFALPILTEDSPS</sequence>
<reference evidence="11 12" key="1">
    <citation type="submission" date="2019-09" db="EMBL/GenBank/DDBJ databases">
        <title>Draft genome sequences of 48 bacterial type strains from the CCUG.</title>
        <authorList>
            <person name="Tunovic T."/>
            <person name="Pineiro-Iglesias B."/>
            <person name="Unosson C."/>
            <person name="Inganas E."/>
            <person name="Ohlen M."/>
            <person name="Cardew S."/>
            <person name="Jensie-Markopoulos S."/>
            <person name="Salva-Serra F."/>
            <person name="Jaen-Luchoro D."/>
            <person name="Karlsson R."/>
            <person name="Svensson-Stadler L."/>
            <person name="Chun J."/>
            <person name="Moore E."/>
        </authorList>
    </citation>
    <scope>NUCLEOTIDE SEQUENCE [LARGE SCALE GENOMIC DNA]</scope>
    <source>
        <strain evidence="11 12">CCUG 30977</strain>
    </source>
</reference>
<gene>
    <name evidence="11" type="ORF">F7Q92_06075</name>
</gene>
<organism evidence="11 12">
    <name type="scientific">Ideonella dechloratans</name>
    <dbReference type="NCBI Taxonomy" id="36863"/>
    <lineage>
        <taxon>Bacteria</taxon>
        <taxon>Pseudomonadati</taxon>
        <taxon>Pseudomonadota</taxon>
        <taxon>Betaproteobacteria</taxon>
        <taxon>Burkholderiales</taxon>
        <taxon>Sphaerotilaceae</taxon>
        <taxon>Ideonella</taxon>
    </lineage>
</organism>
<keyword evidence="8" id="KW-0902">Two-component regulatory system</keyword>
<keyword evidence="9" id="KW-0175">Coiled coil</keyword>
<dbReference type="PRINTS" id="PR00344">
    <property type="entry name" value="BCTRLSENSOR"/>
</dbReference>
<keyword evidence="12" id="KW-1185">Reference proteome</keyword>
<comment type="caution">
    <text evidence="11">The sequence shown here is derived from an EMBL/GenBank/DDBJ whole genome shotgun (WGS) entry which is preliminary data.</text>
</comment>
<dbReference type="Gene3D" id="3.30.565.10">
    <property type="entry name" value="Histidine kinase-like ATPase, C-terminal domain"/>
    <property type="match status" value="1"/>
</dbReference>
<dbReference type="SMART" id="SM00387">
    <property type="entry name" value="HATPase_c"/>
    <property type="match status" value="1"/>
</dbReference>
<dbReference type="InterPro" id="IPR003594">
    <property type="entry name" value="HATPase_dom"/>
</dbReference>
<evidence type="ECO:0000313" key="12">
    <source>
        <dbReference type="Proteomes" id="UP000430120"/>
    </source>
</evidence>
<evidence type="ECO:0000256" key="1">
    <source>
        <dbReference type="ARBA" id="ARBA00000085"/>
    </source>
</evidence>
<evidence type="ECO:0000256" key="8">
    <source>
        <dbReference type="ARBA" id="ARBA00023012"/>
    </source>
</evidence>
<keyword evidence="6" id="KW-0418">Kinase</keyword>
<evidence type="ECO:0000256" key="9">
    <source>
        <dbReference type="SAM" id="Coils"/>
    </source>
</evidence>
<dbReference type="SMART" id="SM00388">
    <property type="entry name" value="HisKA"/>
    <property type="match status" value="1"/>
</dbReference>
<comment type="catalytic activity">
    <reaction evidence="1">
        <text>ATP + protein L-histidine = ADP + protein N-phospho-L-histidine.</text>
        <dbReference type="EC" id="2.7.13.3"/>
    </reaction>
</comment>
<dbReference type="Pfam" id="PF12974">
    <property type="entry name" value="Phosphonate-bd"/>
    <property type="match status" value="1"/>
</dbReference>
<keyword evidence="3" id="KW-0597">Phosphoprotein</keyword>
<dbReference type="PROSITE" id="PS50109">
    <property type="entry name" value="HIS_KIN"/>
    <property type="match status" value="1"/>
</dbReference>
<evidence type="ECO:0000313" key="11">
    <source>
        <dbReference type="EMBL" id="KAB0583890.1"/>
    </source>
</evidence>
<dbReference type="Pfam" id="PF02518">
    <property type="entry name" value="HATPase_c"/>
    <property type="match status" value="1"/>
</dbReference>
<feature type="coiled-coil region" evidence="9">
    <location>
        <begin position="319"/>
        <end position="346"/>
    </location>
</feature>
<evidence type="ECO:0000256" key="4">
    <source>
        <dbReference type="ARBA" id="ARBA00022679"/>
    </source>
</evidence>
<dbReference type="PANTHER" id="PTHR43065:SF10">
    <property type="entry name" value="PEROXIDE STRESS-ACTIVATED HISTIDINE KINASE MAK3"/>
    <property type="match status" value="1"/>
</dbReference>
<dbReference type="SUPFAM" id="SSF55874">
    <property type="entry name" value="ATPase domain of HSP90 chaperone/DNA topoisomerase II/histidine kinase"/>
    <property type="match status" value="1"/>
</dbReference>
<dbReference type="AlphaFoldDB" id="A0A643FE75"/>